<dbReference type="GO" id="GO:0090486">
    <property type="term" value="F:small RNA 2'-O-methyltransferase activity"/>
    <property type="evidence" value="ECO:0007669"/>
    <property type="project" value="UniProtKB-EC"/>
</dbReference>
<dbReference type="RefSeq" id="XP_064396041.1">
    <property type="nucleotide sequence ID" value="XM_064539971.1"/>
</dbReference>
<dbReference type="GO" id="GO:0030422">
    <property type="term" value="P:siRNA processing"/>
    <property type="evidence" value="ECO:0007669"/>
    <property type="project" value="TreeGrafter"/>
</dbReference>
<dbReference type="PANTHER" id="PTHR21404">
    <property type="entry name" value="HEN1"/>
    <property type="match status" value="1"/>
</dbReference>
<dbReference type="FunFam" id="3.40.50.150:FF:000124">
    <property type="entry name" value="HEN methyltransferase 1"/>
    <property type="match status" value="1"/>
</dbReference>
<evidence type="ECO:0000256" key="3">
    <source>
        <dbReference type="ARBA" id="ARBA00021330"/>
    </source>
</evidence>
<keyword evidence="7" id="KW-0479">Metal-binding</keyword>
<keyword evidence="6" id="KW-0949">S-adenosyl-L-methionine</keyword>
<evidence type="ECO:0000256" key="10">
    <source>
        <dbReference type="ARBA" id="ARBA00023158"/>
    </source>
</evidence>
<dbReference type="GO" id="GO:0003723">
    <property type="term" value="F:RNA binding"/>
    <property type="evidence" value="ECO:0007669"/>
    <property type="project" value="UniProtKB-KW"/>
</dbReference>
<dbReference type="EC" id="2.1.1.386" evidence="11"/>
<dbReference type="GO" id="GO:0005737">
    <property type="term" value="C:cytoplasm"/>
    <property type="evidence" value="ECO:0007669"/>
    <property type="project" value="TreeGrafter"/>
</dbReference>
<keyword evidence="8" id="KW-0460">Magnesium</keyword>
<keyword evidence="4" id="KW-0489">Methyltransferase</keyword>
<comment type="cofactor">
    <cofactor evidence="1">
        <name>Mg(2+)</name>
        <dbReference type="ChEBI" id="CHEBI:18420"/>
    </cofactor>
</comment>
<dbReference type="InterPro" id="IPR029063">
    <property type="entry name" value="SAM-dependent_MTases_sf"/>
</dbReference>
<evidence type="ECO:0000256" key="9">
    <source>
        <dbReference type="ARBA" id="ARBA00022884"/>
    </source>
</evidence>
<reference evidence="13" key="1">
    <citation type="submission" date="2017-06" db="EMBL/GenBank/DDBJ databases">
        <title>New viruses from a metagenomic survey of invertebrates and Fucus.</title>
        <authorList>
            <person name="Waldron F.M."/>
            <person name="Obbard D.J."/>
        </authorList>
    </citation>
    <scope>NUCLEOTIDE SEQUENCE</scope>
</reference>
<evidence type="ECO:0000256" key="11">
    <source>
        <dbReference type="ARBA" id="ARBA00035025"/>
    </source>
</evidence>
<evidence type="ECO:0000256" key="12">
    <source>
        <dbReference type="ARBA" id="ARBA00048418"/>
    </source>
</evidence>
<dbReference type="GO" id="GO:0001510">
    <property type="term" value="P:RNA methylation"/>
    <property type="evidence" value="ECO:0007669"/>
    <property type="project" value="InterPro"/>
</dbReference>
<dbReference type="EMBL" id="MF288066">
    <property type="protein sequence ID" value="AWH61383.1"/>
    <property type="molecule type" value="mRNA"/>
</dbReference>
<evidence type="ECO:0000256" key="6">
    <source>
        <dbReference type="ARBA" id="ARBA00022691"/>
    </source>
</evidence>
<evidence type="ECO:0000256" key="1">
    <source>
        <dbReference type="ARBA" id="ARBA00001946"/>
    </source>
</evidence>
<comment type="similarity">
    <text evidence="2">Belongs to the methyltransferase superfamily. HEN1 family.</text>
</comment>
<evidence type="ECO:0000256" key="8">
    <source>
        <dbReference type="ARBA" id="ARBA00022842"/>
    </source>
</evidence>
<dbReference type="SUPFAM" id="SSF53335">
    <property type="entry name" value="S-adenosyl-L-methionine-dependent methyltransferases"/>
    <property type="match status" value="1"/>
</dbReference>
<dbReference type="GO" id="GO:0005634">
    <property type="term" value="C:nucleus"/>
    <property type="evidence" value="ECO:0007669"/>
    <property type="project" value="TreeGrafter"/>
</dbReference>
<evidence type="ECO:0000256" key="7">
    <source>
        <dbReference type="ARBA" id="ARBA00022723"/>
    </source>
</evidence>
<keyword evidence="9" id="KW-0694">RNA-binding</keyword>
<dbReference type="PANTHER" id="PTHR21404:SF3">
    <property type="entry name" value="SMALL RNA 2'-O-METHYLTRANSFERASE"/>
    <property type="match status" value="1"/>
</dbReference>
<dbReference type="GeneID" id="135343039"/>
<name>A0A2S1PRX5_HALPA</name>
<proteinExistence type="evidence at transcript level"/>
<dbReference type="GO" id="GO:0046872">
    <property type="term" value="F:metal ion binding"/>
    <property type="evidence" value="ECO:0007669"/>
    <property type="project" value="UniProtKB-KW"/>
</dbReference>
<keyword evidence="10" id="KW-0943">RNA-mediated gene silencing</keyword>
<evidence type="ECO:0000313" key="13">
    <source>
        <dbReference type="EMBL" id="AWH61383.1"/>
    </source>
</evidence>
<dbReference type="AlphaFoldDB" id="A0A2S1PRX5"/>
<evidence type="ECO:0000256" key="5">
    <source>
        <dbReference type="ARBA" id="ARBA00022679"/>
    </source>
</evidence>
<evidence type="ECO:0000256" key="4">
    <source>
        <dbReference type="ARBA" id="ARBA00022603"/>
    </source>
</evidence>
<dbReference type="InterPro" id="IPR026610">
    <property type="entry name" value="Hen1"/>
</dbReference>
<organism evidence="13">
    <name type="scientific">Halichondria panicea</name>
    <name type="common">Breadcrumb sponge</name>
    <dbReference type="NCBI Taxonomy" id="6063"/>
    <lineage>
        <taxon>Eukaryota</taxon>
        <taxon>Metazoa</taxon>
        <taxon>Porifera</taxon>
        <taxon>Demospongiae</taxon>
        <taxon>Heteroscleromorpha</taxon>
        <taxon>Suberitida</taxon>
        <taxon>Halichondriidae</taxon>
        <taxon>Halichondria</taxon>
        <taxon>Halichondria (Halichondria)</taxon>
    </lineage>
</organism>
<comment type="catalytic activity">
    <reaction evidence="12">
        <text>small RNA 3'-end nucleotide + S-adenosyl-L-methionine = small RNA 3'-end 2'-O-methylnucleotide + S-adenosyl-L-homocysteine + H(+)</text>
        <dbReference type="Rhea" id="RHEA:37887"/>
        <dbReference type="Rhea" id="RHEA-COMP:10415"/>
        <dbReference type="Rhea" id="RHEA-COMP:10416"/>
        <dbReference type="ChEBI" id="CHEBI:15378"/>
        <dbReference type="ChEBI" id="CHEBI:57856"/>
        <dbReference type="ChEBI" id="CHEBI:59789"/>
        <dbReference type="ChEBI" id="CHEBI:74896"/>
        <dbReference type="ChEBI" id="CHEBI:74898"/>
        <dbReference type="EC" id="2.1.1.386"/>
    </reaction>
</comment>
<dbReference type="Gene3D" id="3.40.50.150">
    <property type="entry name" value="Vaccinia Virus protein VP39"/>
    <property type="match status" value="1"/>
</dbReference>
<evidence type="ECO:0000256" key="2">
    <source>
        <dbReference type="ARBA" id="ARBA00009026"/>
    </source>
</evidence>
<protein>
    <recommendedName>
        <fullName evidence="3">Small RNA 2'-O-methyltransferase</fullName>
        <ecNumber evidence="11">2.1.1.386</ecNumber>
    </recommendedName>
</protein>
<keyword evidence="5" id="KW-0808">Transferase</keyword>
<sequence>MASIMVKREEPEGSMGGPVFHPPLYRQRYSEVINISRRIKAKKVIDMGCAECRLLRMLKREPYIEELVGVDYDGVLLRMSEHVVQPLTTDYLMPRDNPLQFTLMQGSIAEPDARLTNFDLFSCVEVIEHLDPEVLERVPLCVFGVLQPRMVVITTPNSEYNVLFPGFSGFRHYDHRFEWTREQFRTWCLRIVSDYPMYSVKLSGVGDPPEGREEVGHCSQMALFTRDDSDICATNTVGTPYNIVCSVDHPYVRPVTPIQKLCSEAEYYLNFLLKSRRDQLLNIDHYYDNNHPSGYDPSDGTEDNVDISGDTLQIKLTDLLSFPKIKALCSSGEEIRDALTLSSLVELNSAGECAVYPMEEGDSSDLSDDEYC</sequence>
<accession>A0A2S1PRX5</accession>